<gene>
    <name evidence="1" type="ORF">RMSM_03223</name>
</gene>
<sequence>MGQRFFPTQIEPRRRQLHAAWGRVRSITSWLGQSWQRCPQVIFCPSILAKTRFFRSGAAESHGS</sequence>
<reference evidence="1 2" key="1">
    <citation type="journal article" date="2013" name="Mar. Genomics">
        <title>Expression of sulfatases in Rhodopirellula baltica and the diversity of sulfatases in the genus Rhodopirellula.</title>
        <authorList>
            <person name="Wegner C.E."/>
            <person name="Richter-Heitmann T."/>
            <person name="Klindworth A."/>
            <person name="Klockow C."/>
            <person name="Richter M."/>
            <person name="Achstetter T."/>
            <person name="Glockner F.O."/>
            <person name="Harder J."/>
        </authorList>
    </citation>
    <scope>NUCLEOTIDE SEQUENCE [LARGE SCALE GENOMIC DNA]</scope>
    <source>
        <strain evidence="1 2">SM1</strain>
    </source>
</reference>
<keyword evidence="2" id="KW-1185">Reference proteome</keyword>
<organism evidence="1 2">
    <name type="scientific">Rhodopirellula maiorica SM1</name>
    <dbReference type="NCBI Taxonomy" id="1265738"/>
    <lineage>
        <taxon>Bacteria</taxon>
        <taxon>Pseudomonadati</taxon>
        <taxon>Planctomycetota</taxon>
        <taxon>Planctomycetia</taxon>
        <taxon>Pirellulales</taxon>
        <taxon>Pirellulaceae</taxon>
        <taxon>Novipirellula</taxon>
    </lineage>
</organism>
<dbReference type="AlphaFoldDB" id="M5S0Z7"/>
<name>M5S0Z7_9BACT</name>
<protein>
    <submittedName>
        <fullName evidence="1">Uncharacterized protein</fullName>
    </submittedName>
</protein>
<evidence type="ECO:0000313" key="1">
    <source>
        <dbReference type="EMBL" id="EMI19834.1"/>
    </source>
</evidence>
<evidence type="ECO:0000313" key="2">
    <source>
        <dbReference type="Proteomes" id="UP000011991"/>
    </source>
</evidence>
<dbReference type="EMBL" id="ANOG01000470">
    <property type="protein sequence ID" value="EMI19834.1"/>
    <property type="molecule type" value="Genomic_DNA"/>
</dbReference>
<proteinExistence type="predicted"/>
<dbReference type="PATRIC" id="fig|1265738.3.peg.3216"/>
<dbReference type="Proteomes" id="UP000011991">
    <property type="component" value="Unassembled WGS sequence"/>
</dbReference>
<accession>M5S0Z7</accession>
<comment type="caution">
    <text evidence="1">The sequence shown here is derived from an EMBL/GenBank/DDBJ whole genome shotgun (WGS) entry which is preliminary data.</text>
</comment>